<protein>
    <submittedName>
        <fullName evidence="2">Uncharacterized protein</fullName>
    </submittedName>
</protein>
<gene>
    <name evidence="2" type="ORF">KIPB_010947</name>
</gene>
<comment type="caution">
    <text evidence="2">The sequence shown here is derived from an EMBL/GenBank/DDBJ whole genome shotgun (WGS) entry which is preliminary data.</text>
</comment>
<organism evidence="2 3">
    <name type="scientific">Kipferlia bialata</name>
    <dbReference type="NCBI Taxonomy" id="797122"/>
    <lineage>
        <taxon>Eukaryota</taxon>
        <taxon>Metamonada</taxon>
        <taxon>Carpediemonas-like organisms</taxon>
        <taxon>Kipferlia</taxon>
    </lineage>
</organism>
<dbReference type="EMBL" id="BDIP01004261">
    <property type="protein sequence ID" value="GIQ88650.1"/>
    <property type="molecule type" value="Genomic_DNA"/>
</dbReference>
<accession>A0A9K3GNC0</accession>
<keyword evidence="3" id="KW-1185">Reference proteome</keyword>
<feature type="compositionally biased region" description="Low complexity" evidence="1">
    <location>
        <begin position="98"/>
        <end position="110"/>
    </location>
</feature>
<proteinExistence type="predicted"/>
<evidence type="ECO:0000313" key="2">
    <source>
        <dbReference type="EMBL" id="GIQ88650.1"/>
    </source>
</evidence>
<feature type="region of interest" description="Disordered" evidence="1">
    <location>
        <begin position="325"/>
        <end position="380"/>
    </location>
</feature>
<reference evidence="2 3" key="1">
    <citation type="journal article" date="2018" name="PLoS ONE">
        <title>The draft genome of Kipferlia bialata reveals reductive genome evolution in fornicate parasites.</title>
        <authorList>
            <person name="Tanifuji G."/>
            <person name="Takabayashi S."/>
            <person name="Kume K."/>
            <person name="Takagi M."/>
            <person name="Nakayama T."/>
            <person name="Kamikawa R."/>
            <person name="Inagaki Y."/>
            <person name="Hashimoto T."/>
        </authorList>
    </citation>
    <scope>NUCLEOTIDE SEQUENCE [LARGE SCALE GENOMIC DNA]</scope>
    <source>
        <strain evidence="2">NY0173</strain>
    </source>
</reference>
<dbReference type="AlphaFoldDB" id="A0A9K3GNC0"/>
<feature type="region of interest" description="Disordered" evidence="1">
    <location>
        <begin position="81"/>
        <end position="120"/>
    </location>
</feature>
<name>A0A9K3GNC0_9EUKA</name>
<evidence type="ECO:0000313" key="3">
    <source>
        <dbReference type="Proteomes" id="UP000265618"/>
    </source>
</evidence>
<feature type="non-terminal residue" evidence="2">
    <location>
        <position position="1"/>
    </location>
</feature>
<feature type="compositionally biased region" description="Basic residues" evidence="1">
    <location>
        <begin position="1"/>
        <end position="13"/>
    </location>
</feature>
<sequence>MSRRRRVRKRKPTRPPWETSVCRDKGRAWRQQRCEVVTDRMDKDSAAPRVPRDPATDRYRSLVRAVIPEDVYARVIDMSGSCPSEDGSSRSPLPQRFPSSTPSPLCTPSTQGGGVRPEAASLPTSWGGLYQRTTVLENYLPWVDEQRERERESVYVGESESDASEDVEIRHTAHTHRLPYALHVSSLSPTMYGVGQVRGEIQQDTPHAYGMPRALTPPPYLSEYGTDTHRPPSPSSPSVCPVMLFHDHLESVSVQEGSISNSSTPESEEGVAALPREWIQPVSPEGLMEDSLSVSREVVPPAPKRRSPMPHREESVPVGVLISGRAEREGGVEAGPVEAHTAFPPSTQVEPHYSSDGVVEEDDVSFDPDATLSTLEGEGD</sequence>
<feature type="region of interest" description="Disordered" evidence="1">
    <location>
        <begin position="1"/>
        <end position="29"/>
    </location>
</feature>
<evidence type="ECO:0000256" key="1">
    <source>
        <dbReference type="SAM" id="MobiDB-lite"/>
    </source>
</evidence>
<dbReference type="Proteomes" id="UP000265618">
    <property type="component" value="Unassembled WGS sequence"/>
</dbReference>